<dbReference type="RefSeq" id="WP_276306333.1">
    <property type="nucleotide sequence ID" value="NZ_CP119993.1"/>
</dbReference>
<reference evidence="7 8" key="1">
    <citation type="journal article" date="2019" name="Int. J. Syst. Evol. Microbiol.">
        <title>The Global Catalogue of Microorganisms (GCM) 10K type strain sequencing project: providing services to taxonomists for standard genome sequencing and annotation.</title>
        <authorList>
            <consortium name="The Broad Institute Genomics Platform"/>
            <consortium name="The Broad Institute Genome Sequencing Center for Infectious Disease"/>
            <person name="Wu L."/>
            <person name="Ma J."/>
        </authorList>
    </citation>
    <scope>NUCLEOTIDE SEQUENCE [LARGE SCALE GENOMIC DNA]</scope>
    <source>
        <strain evidence="7 8">PSR21</strain>
    </source>
</reference>
<keyword evidence="3" id="KW-0547">Nucleotide-binding</keyword>
<dbReference type="SUPFAM" id="SSF56801">
    <property type="entry name" value="Acetyl-CoA synthetase-like"/>
    <property type="match status" value="1"/>
</dbReference>
<name>A0ABD6AF09_9EURY</name>
<dbReference type="GO" id="GO:0016878">
    <property type="term" value="F:acid-thiol ligase activity"/>
    <property type="evidence" value="ECO:0007669"/>
    <property type="project" value="UniProtKB-ARBA"/>
</dbReference>
<dbReference type="Pfam" id="PF13193">
    <property type="entry name" value="AMP-binding_C"/>
    <property type="match status" value="1"/>
</dbReference>
<evidence type="ECO:0000313" key="8">
    <source>
        <dbReference type="Proteomes" id="UP001596547"/>
    </source>
</evidence>
<dbReference type="PROSITE" id="PS00455">
    <property type="entry name" value="AMP_BINDING"/>
    <property type="match status" value="1"/>
</dbReference>
<evidence type="ECO:0000256" key="4">
    <source>
        <dbReference type="ARBA" id="ARBA00022840"/>
    </source>
</evidence>
<comment type="caution">
    <text evidence="7">The sequence shown here is derived from an EMBL/GenBank/DDBJ whole genome shotgun (WGS) entry which is preliminary data.</text>
</comment>
<gene>
    <name evidence="7" type="ORF">ACFQPE_18810</name>
</gene>
<evidence type="ECO:0000256" key="1">
    <source>
        <dbReference type="ARBA" id="ARBA00006432"/>
    </source>
</evidence>
<organism evidence="7 8">
    <name type="scientific">Halomarina halobia</name>
    <dbReference type="NCBI Taxonomy" id="3033386"/>
    <lineage>
        <taxon>Archaea</taxon>
        <taxon>Methanobacteriati</taxon>
        <taxon>Methanobacteriota</taxon>
        <taxon>Stenosarchaea group</taxon>
        <taxon>Halobacteria</taxon>
        <taxon>Halobacteriales</taxon>
        <taxon>Natronomonadaceae</taxon>
        <taxon>Halomarina</taxon>
    </lineage>
</organism>
<dbReference type="InterPro" id="IPR051087">
    <property type="entry name" value="Mitochondrial_ACSM"/>
</dbReference>
<feature type="domain" description="AMP-dependent synthetase/ligase" evidence="5">
    <location>
        <begin position="43"/>
        <end position="403"/>
    </location>
</feature>
<evidence type="ECO:0000313" key="7">
    <source>
        <dbReference type="EMBL" id="MFC7318832.1"/>
    </source>
</evidence>
<dbReference type="GO" id="GO:0016405">
    <property type="term" value="F:CoA-ligase activity"/>
    <property type="evidence" value="ECO:0007669"/>
    <property type="project" value="UniProtKB-ARBA"/>
</dbReference>
<keyword evidence="2" id="KW-0436">Ligase</keyword>
<evidence type="ECO:0000259" key="6">
    <source>
        <dbReference type="Pfam" id="PF13193"/>
    </source>
</evidence>
<sequence>MEIDLSQYDSYDEAYRQFEWDIPGTFNMADAVCGRWADREDGKRRVALFYEDEDGSRETYTFWQVKRIANEVSNVLADAGVERGTRVGIVLPQRPETLFANLGVLQMGAVSVPLSVLYGSEGLRYRLDHSQTQVAIVDRQRADVLDTLRDDLDHLETVITLDDPDGIDGQSWEDGVEAASPRFDPLVTDAEDSAYIIYTSGTTGRPKGAHHAHRSLLGYIPGWQMINEFPGEEAVHYTPAGWSWVGGLFAVVWCAWYHGHPVVGYGGQFDPETVYDLMERYGVTNPLLTSTMIRMLKGVDRPTDELDVRVVPSGGEKVTEDIFEFVETEWGARVNEIYGQTECNFLVGTNHSLMDVNKNASGKPCPGHEVAIVDDNTGERKAAGEIGHIAVKRPDPSMLLGYWNQPDLTEDLFVDDWMKTGDAGSYDEDGYIYYEGRADDVIITSGYRVSPLEVEDSLREHDAVNDVVVVGIEDSERGTVIKAFVKVEPNETESDALIDELQRFVKEREAAYKYPRVIEFVDEFPTTVSGKIQRHKLTE</sequence>
<dbReference type="InterPro" id="IPR042099">
    <property type="entry name" value="ANL_N_sf"/>
</dbReference>
<dbReference type="InterPro" id="IPR025110">
    <property type="entry name" value="AMP-bd_C"/>
</dbReference>
<feature type="domain" description="AMP-binding enzyme C-terminal" evidence="6">
    <location>
        <begin position="453"/>
        <end position="531"/>
    </location>
</feature>
<dbReference type="Pfam" id="PF00501">
    <property type="entry name" value="AMP-binding"/>
    <property type="match status" value="1"/>
</dbReference>
<dbReference type="InterPro" id="IPR045851">
    <property type="entry name" value="AMP-bd_C_sf"/>
</dbReference>
<dbReference type="GeneID" id="79316980"/>
<dbReference type="AlphaFoldDB" id="A0ABD6AF09"/>
<evidence type="ECO:0000256" key="2">
    <source>
        <dbReference type="ARBA" id="ARBA00022598"/>
    </source>
</evidence>
<keyword evidence="4" id="KW-0067">ATP-binding</keyword>
<dbReference type="Proteomes" id="UP001596547">
    <property type="component" value="Unassembled WGS sequence"/>
</dbReference>
<dbReference type="Gene3D" id="3.40.50.12780">
    <property type="entry name" value="N-terminal domain of ligase-like"/>
    <property type="match status" value="1"/>
</dbReference>
<dbReference type="PANTHER" id="PTHR43605:SF10">
    <property type="entry name" value="ACYL-COA SYNTHETASE MEDIUM CHAIN FAMILY MEMBER 3"/>
    <property type="match status" value="1"/>
</dbReference>
<dbReference type="InterPro" id="IPR000873">
    <property type="entry name" value="AMP-dep_synth/lig_dom"/>
</dbReference>
<evidence type="ECO:0000259" key="5">
    <source>
        <dbReference type="Pfam" id="PF00501"/>
    </source>
</evidence>
<dbReference type="EMBL" id="JBHTBF010000003">
    <property type="protein sequence ID" value="MFC7318832.1"/>
    <property type="molecule type" value="Genomic_DNA"/>
</dbReference>
<dbReference type="Gene3D" id="3.30.300.30">
    <property type="match status" value="1"/>
</dbReference>
<comment type="similarity">
    <text evidence="1">Belongs to the ATP-dependent AMP-binding enzyme family.</text>
</comment>
<keyword evidence="8" id="KW-1185">Reference proteome</keyword>
<dbReference type="InterPro" id="IPR020845">
    <property type="entry name" value="AMP-binding_CS"/>
</dbReference>
<dbReference type="PANTHER" id="PTHR43605">
    <property type="entry name" value="ACYL-COENZYME A SYNTHETASE"/>
    <property type="match status" value="1"/>
</dbReference>
<proteinExistence type="inferred from homology"/>
<evidence type="ECO:0000256" key="3">
    <source>
        <dbReference type="ARBA" id="ARBA00022741"/>
    </source>
</evidence>
<dbReference type="GO" id="GO:0005524">
    <property type="term" value="F:ATP binding"/>
    <property type="evidence" value="ECO:0007669"/>
    <property type="project" value="UniProtKB-KW"/>
</dbReference>
<protein>
    <submittedName>
        <fullName evidence="7">Acyl-CoA synthetase</fullName>
    </submittedName>
</protein>
<accession>A0ABD6AF09</accession>